<name>A0ABZ0PEX3_9PROT</name>
<dbReference type="Pfam" id="PF08241">
    <property type="entry name" value="Methyltransf_11"/>
    <property type="match status" value="1"/>
</dbReference>
<dbReference type="InterPro" id="IPR029044">
    <property type="entry name" value="Nucleotide-diphossugar_trans"/>
</dbReference>
<dbReference type="InterPro" id="IPR013216">
    <property type="entry name" value="Methyltransf_11"/>
</dbReference>
<organism evidence="2 3">
    <name type="scientific">Sediminicoccus rosea</name>
    <dbReference type="NCBI Taxonomy" id="1225128"/>
    <lineage>
        <taxon>Bacteria</taxon>
        <taxon>Pseudomonadati</taxon>
        <taxon>Pseudomonadota</taxon>
        <taxon>Alphaproteobacteria</taxon>
        <taxon>Acetobacterales</taxon>
        <taxon>Roseomonadaceae</taxon>
        <taxon>Sediminicoccus</taxon>
    </lineage>
</organism>
<dbReference type="EMBL" id="CP137852">
    <property type="protein sequence ID" value="WPB84253.1"/>
    <property type="molecule type" value="Genomic_DNA"/>
</dbReference>
<accession>A0ABZ0PEX3</accession>
<keyword evidence="3" id="KW-1185">Reference proteome</keyword>
<keyword evidence="2" id="KW-0489">Methyltransferase</keyword>
<dbReference type="RefSeq" id="WP_318648209.1">
    <property type="nucleotide sequence ID" value="NZ_CP137852.1"/>
</dbReference>
<protein>
    <submittedName>
        <fullName evidence="2">Class I SAM-dependent methyltransferase</fullName>
        <ecNumber evidence="2">2.1.1.-</ecNumber>
    </submittedName>
</protein>
<dbReference type="InterPro" id="IPR029063">
    <property type="entry name" value="SAM-dependent_MTases_sf"/>
</dbReference>
<dbReference type="GO" id="GO:0008168">
    <property type="term" value="F:methyltransferase activity"/>
    <property type="evidence" value="ECO:0007669"/>
    <property type="project" value="UniProtKB-KW"/>
</dbReference>
<reference evidence="2 3" key="1">
    <citation type="submission" date="2023-11" db="EMBL/GenBank/DDBJ databases">
        <title>Arctic aerobic anoxygenic photoheterotroph Sediminicoccus rosea KRV36 adapts its photosynthesis to long days of polar summer.</title>
        <authorList>
            <person name="Tomasch J."/>
            <person name="Kopejtka K."/>
            <person name="Bily T."/>
            <person name="Gardiner A.T."/>
            <person name="Gardian Z."/>
            <person name="Shivaramu S."/>
            <person name="Koblizek M."/>
            <person name="Engelhardt F."/>
            <person name="Kaftan D."/>
        </authorList>
    </citation>
    <scope>NUCLEOTIDE SEQUENCE [LARGE SCALE GENOMIC DNA]</scope>
    <source>
        <strain evidence="2 3">R-30</strain>
    </source>
</reference>
<dbReference type="Gene3D" id="3.40.50.150">
    <property type="entry name" value="Vaccinia Virus protein VP39"/>
    <property type="match status" value="1"/>
</dbReference>
<dbReference type="PANTHER" id="PTHR43591">
    <property type="entry name" value="METHYLTRANSFERASE"/>
    <property type="match status" value="1"/>
</dbReference>
<dbReference type="SUPFAM" id="SSF53335">
    <property type="entry name" value="S-adenosyl-L-methionine-dependent methyltransferases"/>
    <property type="match status" value="1"/>
</dbReference>
<evidence type="ECO:0000313" key="3">
    <source>
        <dbReference type="Proteomes" id="UP001305521"/>
    </source>
</evidence>
<dbReference type="Proteomes" id="UP001305521">
    <property type="component" value="Chromosome"/>
</dbReference>
<proteinExistence type="predicted"/>
<dbReference type="CDD" id="cd02440">
    <property type="entry name" value="AdoMet_MTases"/>
    <property type="match status" value="1"/>
</dbReference>
<sequence>MDLPPVTISLTSIRSRIGQVDRVVQSLLTQAPAPDHVMLVISQEPYLLDEGIQPEALPSGLRQLWAEGRVELVYAPNTGPYRKLLPALRRYAGQERLIVTVDDDMIYPQQWLAGLLETYRRHRCVVAHRCRAIAVEGGRFLPYSRWPVLPAGADAFGALPPALTGLFTIATGFRGVLYNTRFFPDLDLLETLRALAPRQDDLAFKAATIAAGVPTVLVDPDLKRGPFGDRLSPPEAKDETLFQANRKQNDAAWSRLMAHLEERGLFRLEEALARHRKPLTPREVQQAIPADHARQVDADYYLARIPPTEAPLQFLDLGAGDGRSFDLVRARHPTVDWIGLDIADSAEVRARTRTDCRFVTYDGVKIPFEDARFDVVFSRQVFEHVRHPEPLMREIRRVLKPGGRFIGSVSQLEPFHSNSYWNFTWFGFATIAVEAGLSLVEMRPGVDGVTLTLRNLFLRGLRTRSRSFRAYFDRDSPLNLLIGQLLAKEGLDAADVAELERLKGFLSDRFPAQELMRDYVPRPGAGLREVNALKLQYAGHICFEFKRPRPDGSA</sequence>
<evidence type="ECO:0000313" key="2">
    <source>
        <dbReference type="EMBL" id="WPB84253.1"/>
    </source>
</evidence>
<feature type="domain" description="Methyltransferase type 11" evidence="1">
    <location>
        <begin position="315"/>
        <end position="406"/>
    </location>
</feature>
<gene>
    <name evidence="2" type="ORF">R9Z33_19410</name>
</gene>
<dbReference type="SUPFAM" id="SSF53448">
    <property type="entry name" value="Nucleotide-diphospho-sugar transferases"/>
    <property type="match status" value="1"/>
</dbReference>
<evidence type="ECO:0000259" key="1">
    <source>
        <dbReference type="Pfam" id="PF08241"/>
    </source>
</evidence>
<keyword evidence="2" id="KW-0808">Transferase</keyword>
<dbReference type="EC" id="2.1.1.-" evidence="2"/>
<dbReference type="GO" id="GO:0032259">
    <property type="term" value="P:methylation"/>
    <property type="evidence" value="ECO:0007669"/>
    <property type="project" value="UniProtKB-KW"/>
</dbReference>